<keyword evidence="2" id="KW-1185">Reference proteome</keyword>
<organism evidence="1 2">
    <name type="scientific">Rhodobaculum claviforme</name>
    <dbReference type="NCBI Taxonomy" id="1549854"/>
    <lineage>
        <taxon>Bacteria</taxon>
        <taxon>Pseudomonadati</taxon>
        <taxon>Pseudomonadota</taxon>
        <taxon>Alphaproteobacteria</taxon>
        <taxon>Rhodobacterales</taxon>
        <taxon>Paracoccaceae</taxon>
        <taxon>Rhodobaculum</taxon>
    </lineage>
</organism>
<name>A0A934TM05_9RHOB</name>
<protein>
    <submittedName>
        <fullName evidence="1">Uncharacterized protein</fullName>
    </submittedName>
</protein>
<dbReference type="EMBL" id="NHSD01000299">
    <property type="protein sequence ID" value="MBK5928327.1"/>
    <property type="molecule type" value="Genomic_DNA"/>
</dbReference>
<reference evidence="1" key="1">
    <citation type="submission" date="2017-05" db="EMBL/GenBank/DDBJ databases">
        <authorList>
            <person name="Imhoff J.F."/>
            <person name="Rahn T."/>
            <person name="Kuenzel S."/>
            <person name="Neulinger S.C."/>
        </authorList>
    </citation>
    <scope>NUCLEOTIDE SEQUENCE</scope>
    <source>
        <strain evidence="1">LMG 28126</strain>
    </source>
</reference>
<accession>A0A934TM05</accession>
<gene>
    <name evidence="1" type="ORF">CCR87_13455</name>
</gene>
<evidence type="ECO:0000313" key="2">
    <source>
        <dbReference type="Proteomes" id="UP000706333"/>
    </source>
</evidence>
<dbReference type="AlphaFoldDB" id="A0A934TM05"/>
<evidence type="ECO:0000313" key="1">
    <source>
        <dbReference type="EMBL" id="MBK5928327.1"/>
    </source>
</evidence>
<dbReference type="Proteomes" id="UP000706333">
    <property type="component" value="Unassembled WGS sequence"/>
</dbReference>
<comment type="caution">
    <text evidence="1">The sequence shown here is derived from an EMBL/GenBank/DDBJ whole genome shotgun (WGS) entry which is preliminary data.</text>
</comment>
<reference evidence="1" key="2">
    <citation type="journal article" date="2020" name="Microorganisms">
        <title>Osmotic Adaptation and Compatible Solute Biosynthesis of Phototrophic Bacteria as Revealed from Genome Analyses.</title>
        <authorList>
            <person name="Imhoff J.F."/>
            <person name="Rahn T."/>
            <person name="Kunzel S."/>
            <person name="Keller A."/>
            <person name="Neulinger S.C."/>
        </authorList>
    </citation>
    <scope>NUCLEOTIDE SEQUENCE</scope>
    <source>
        <strain evidence="1">LMG 28126</strain>
    </source>
</reference>
<proteinExistence type="predicted"/>
<sequence>MAMPATAEIPGQEASAFQDAVAAWLAEDEGTALTDLAALAQGGNAAARILLALIDKTPALQGPWLSHQSRDARLELMRAPGGMSGRSWMTAAAAQVPVAGLWLQLWRVDAPIDLPLAFARADEPRAAREALVALAVRERRGFAGIADAPGYPDSLRFLVWREWLEDPDTAARVRTELALIPPGDPQRARIGTPPAPGALAEWLLSAPESAAIAALCTTRCPAAPGDCALAAHDALASHRALLVFGSPSEALIPSDVFHASPKGQSSLLRRILLAVDARGRRAQLARAEARDSCLADLLQSEAQRYIPRRD</sequence>